<keyword evidence="3" id="KW-1185">Reference proteome</keyword>
<evidence type="ECO:0000313" key="3">
    <source>
        <dbReference type="Proteomes" id="UP000265703"/>
    </source>
</evidence>
<evidence type="ECO:0000256" key="1">
    <source>
        <dbReference type="SAM" id="Phobius"/>
    </source>
</evidence>
<keyword evidence="1" id="KW-1133">Transmembrane helix</keyword>
<protein>
    <submittedName>
        <fullName evidence="2">Uncharacterized protein</fullName>
    </submittedName>
</protein>
<gene>
    <name evidence="2" type="ORF">C1645_819493</name>
</gene>
<keyword evidence="1" id="KW-0472">Membrane</keyword>
<dbReference type="Proteomes" id="UP000265703">
    <property type="component" value="Unassembled WGS sequence"/>
</dbReference>
<evidence type="ECO:0000313" key="2">
    <source>
        <dbReference type="EMBL" id="RIA93309.1"/>
    </source>
</evidence>
<reference evidence="2 3" key="1">
    <citation type="submission" date="2018-06" db="EMBL/GenBank/DDBJ databases">
        <title>Comparative genomics reveals the genomic features of Rhizophagus irregularis, R. cerebriforme, R. diaphanum and Gigaspora rosea, and their symbiotic lifestyle signature.</title>
        <authorList>
            <person name="Morin E."/>
            <person name="San Clemente H."/>
            <person name="Chen E.C.H."/>
            <person name="De La Providencia I."/>
            <person name="Hainaut M."/>
            <person name="Kuo A."/>
            <person name="Kohler A."/>
            <person name="Murat C."/>
            <person name="Tang N."/>
            <person name="Roy S."/>
            <person name="Loubradou J."/>
            <person name="Henrissat B."/>
            <person name="Grigoriev I.V."/>
            <person name="Corradi N."/>
            <person name="Roux C."/>
            <person name="Martin F.M."/>
        </authorList>
    </citation>
    <scope>NUCLEOTIDE SEQUENCE [LARGE SCALE GENOMIC DNA]</scope>
    <source>
        <strain evidence="2 3">DAOM 227022</strain>
    </source>
</reference>
<keyword evidence="1" id="KW-0812">Transmembrane</keyword>
<comment type="caution">
    <text evidence="2">The sequence shown here is derived from an EMBL/GenBank/DDBJ whole genome shotgun (WGS) entry which is preliminary data.</text>
</comment>
<dbReference type="EMBL" id="QKYT01000106">
    <property type="protein sequence ID" value="RIA93309.1"/>
    <property type="molecule type" value="Genomic_DNA"/>
</dbReference>
<dbReference type="AlphaFoldDB" id="A0A397T7M5"/>
<organism evidence="2 3">
    <name type="scientific">Glomus cerebriforme</name>
    <dbReference type="NCBI Taxonomy" id="658196"/>
    <lineage>
        <taxon>Eukaryota</taxon>
        <taxon>Fungi</taxon>
        <taxon>Fungi incertae sedis</taxon>
        <taxon>Mucoromycota</taxon>
        <taxon>Glomeromycotina</taxon>
        <taxon>Glomeromycetes</taxon>
        <taxon>Glomerales</taxon>
        <taxon>Glomeraceae</taxon>
        <taxon>Glomus</taxon>
    </lineage>
</organism>
<proteinExistence type="predicted"/>
<name>A0A397T7M5_9GLOM</name>
<feature type="transmembrane region" description="Helical" evidence="1">
    <location>
        <begin position="65"/>
        <end position="87"/>
    </location>
</feature>
<sequence>MAKFYGETKTAEQLAEQQKVPRSIYEDLLHSQKCGICGEEPCKDVKRCKNNSSNNLAKKYSKGKIIGVTAILTILALGIAYLVAVFFQGKKKRKK</sequence>
<accession>A0A397T7M5</accession>